<dbReference type="GeneID" id="300656310"/>
<gene>
    <name evidence="2" type="ORF">GTQ45_00745</name>
</gene>
<dbReference type="RefSeq" id="WP_160586388.1">
    <property type="nucleotide sequence ID" value="NZ_BMHN01000001.1"/>
</dbReference>
<evidence type="ECO:0000313" key="2">
    <source>
        <dbReference type="EMBL" id="NBG94254.1"/>
    </source>
</evidence>
<reference evidence="2 3" key="1">
    <citation type="journal article" date="2016" name="Int. J. Syst. Evol. Microbiol.">
        <title>Pyruvatibacter mobilis gen. nov., sp. nov., a marine bacterium from the culture broth of Picochlorum sp. 122.</title>
        <authorList>
            <person name="Wang G."/>
            <person name="Tang M."/>
            <person name="Wu H."/>
            <person name="Dai S."/>
            <person name="Li T."/>
            <person name="Chen C."/>
            <person name="He H."/>
            <person name="Fan J."/>
            <person name="Xiang W."/>
            <person name="Li X."/>
        </authorList>
    </citation>
    <scope>NUCLEOTIDE SEQUENCE [LARGE SCALE GENOMIC DNA]</scope>
    <source>
        <strain evidence="2 3">GYP-11</strain>
    </source>
</reference>
<evidence type="ECO:0000256" key="1">
    <source>
        <dbReference type="SAM" id="SignalP"/>
    </source>
</evidence>
<protein>
    <submittedName>
        <fullName evidence="2">Uncharacterized protein</fullName>
    </submittedName>
</protein>
<feature type="signal peptide" evidence="1">
    <location>
        <begin position="1"/>
        <end position="30"/>
    </location>
</feature>
<proteinExistence type="predicted"/>
<accession>A0A845Q7A6</accession>
<dbReference type="OrthoDB" id="9844162at2"/>
<organism evidence="2 3">
    <name type="scientific">Pyruvatibacter mobilis</name>
    <dbReference type="NCBI Taxonomy" id="1712261"/>
    <lineage>
        <taxon>Bacteria</taxon>
        <taxon>Pseudomonadati</taxon>
        <taxon>Pseudomonadota</taxon>
        <taxon>Alphaproteobacteria</taxon>
        <taxon>Hyphomicrobiales</taxon>
        <taxon>Parvibaculaceae</taxon>
        <taxon>Pyruvatibacter</taxon>
    </lineage>
</organism>
<evidence type="ECO:0000313" key="3">
    <source>
        <dbReference type="Proteomes" id="UP000470384"/>
    </source>
</evidence>
<keyword evidence="1" id="KW-0732">Signal</keyword>
<dbReference type="AlphaFoldDB" id="A0A845Q7A6"/>
<dbReference type="Proteomes" id="UP000470384">
    <property type="component" value="Unassembled WGS sequence"/>
</dbReference>
<feature type="chain" id="PRO_5032635484" evidence="1">
    <location>
        <begin position="31"/>
        <end position="160"/>
    </location>
</feature>
<sequence length="160" mass="16803">MKTHATLKASTIPGALALVIAGAAALPAAAQTPARNIELDPSLTTLSVPHVKVCQQGFEGLFGVPEGADPDEALIIRGAKQSYFEDKRYGDEFISTLDIAMPYERVLPPGPPDGAVLTGKITCSFAEAPEGGFPLTPAVVTIEEEGQMRTLTGPELGLFR</sequence>
<keyword evidence="3" id="KW-1185">Reference proteome</keyword>
<comment type="caution">
    <text evidence="2">The sequence shown here is derived from an EMBL/GenBank/DDBJ whole genome shotgun (WGS) entry which is preliminary data.</text>
</comment>
<name>A0A845Q7A6_9HYPH</name>
<dbReference type="EMBL" id="WXYQ01000001">
    <property type="protein sequence ID" value="NBG94254.1"/>
    <property type="molecule type" value="Genomic_DNA"/>
</dbReference>